<dbReference type="HOGENOM" id="CLU_068029_0_0_5"/>
<evidence type="ECO:0000256" key="1">
    <source>
        <dbReference type="SAM" id="MobiDB-lite"/>
    </source>
</evidence>
<dbReference type="AlphaFoldDB" id="D8JZ92"/>
<accession>D8JZ92</accession>
<organism evidence="3 4">
    <name type="scientific">Hyphomicrobium denitrificans (strain ATCC 51888 / DSM 1869 / NCIMB 11706 / TK 0415)</name>
    <dbReference type="NCBI Taxonomy" id="582899"/>
    <lineage>
        <taxon>Bacteria</taxon>
        <taxon>Pseudomonadati</taxon>
        <taxon>Pseudomonadota</taxon>
        <taxon>Alphaproteobacteria</taxon>
        <taxon>Hyphomicrobiales</taxon>
        <taxon>Hyphomicrobiaceae</taxon>
        <taxon>Hyphomicrobium</taxon>
    </lineage>
</organism>
<reference evidence="4" key="1">
    <citation type="journal article" date="2011" name="J. Bacteriol.">
        <title>Genome sequences of eight morphologically diverse alphaproteobacteria.</title>
        <authorList>
            <consortium name="US DOE Joint Genome Institute"/>
            <person name="Brown P.J."/>
            <person name="Kysela D.T."/>
            <person name="Buechlein A."/>
            <person name="Hemmerich C."/>
            <person name="Brun Y.V."/>
        </authorList>
    </citation>
    <scope>NUCLEOTIDE SEQUENCE [LARGE SCALE GENOMIC DNA]</scope>
    <source>
        <strain evidence="4">ATCC 51888 / DSM 1869 / NCIB 11706 / TK 0415</strain>
    </source>
</reference>
<dbReference type="eggNOG" id="COG4446">
    <property type="taxonomic scope" value="Bacteria"/>
</dbReference>
<evidence type="ECO:0000313" key="4">
    <source>
        <dbReference type="Proteomes" id="UP000002033"/>
    </source>
</evidence>
<feature type="transmembrane region" description="Helical" evidence="2">
    <location>
        <begin position="67"/>
        <end position="89"/>
    </location>
</feature>
<feature type="transmembrane region" description="Helical" evidence="2">
    <location>
        <begin position="101"/>
        <end position="124"/>
    </location>
</feature>
<feature type="compositionally biased region" description="Basic and acidic residues" evidence="1">
    <location>
        <begin position="314"/>
        <end position="332"/>
    </location>
</feature>
<dbReference type="KEGG" id="hdn:Hden_1891"/>
<dbReference type="EMBL" id="CP002083">
    <property type="protein sequence ID" value="ADJ23694.1"/>
    <property type="molecule type" value="Genomic_DNA"/>
</dbReference>
<feature type="region of interest" description="Disordered" evidence="1">
    <location>
        <begin position="282"/>
        <end position="351"/>
    </location>
</feature>
<evidence type="ECO:0008006" key="5">
    <source>
        <dbReference type="Google" id="ProtNLM"/>
    </source>
</evidence>
<protein>
    <recommendedName>
        <fullName evidence="5">DUF1499 domain-containing protein</fullName>
    </recommendedName>
</protein>
<dbReference type="InterPro" id="IPR010865">
    <property type="entry name" value="DUF1499"/>
</dbReference>
<evidence type="ECO:0000256" key="2">
    <source>
        <dbReference type="SAM" id="Phobius"/>
    </source>
</evidence>
<keyword evidence="2" id="KW-0812">Transmembrane</keyword>
<proteinExistence type="predicted"/>
<keyword evidence="2" id="KW-1133">Transmembrane helix</keyword>
<name>D8JZ92_HYPDA</name>
<evidence type="ECO:0000313" key="3">
    <source>
        <dbReference type="EMBL" id="ADJ23694.1"/>
    </source>
</evidence>
<dbReference type="Proteomes" id="UP000002033">
    <property type="component" value="Chromosome"/>
</dbReference>
<keyword evidence="2" id="KW-0472">Membrane</keyword>
<dbReference type="Pfam" id="PF07386">
    <property type="entry name" value="DUF1499"/>
    <property type="match status" value="1"/>
</dbReference>
<feature type="transmembrane region" description="Helical" evidence="2">
    <location>
        <begin position="43"/>
        <end position="61"/>
    </location>
</feature>
<keyword evidence="4" id="KW-1185">Reference proteome</keyword>
<dbReference type="STRING" id="582899.Hden_1891"/>
<gene>
    <name evidence="3" type="ordered locus">Hden_1891</name>
</gene>
<sequence>MATNDGIGVQRAPRRLRDRRRSSRIYYAGGQPPSFLAKWTSRLAVFVAIAAVVTAVLHRLHLLPTSVAMTIAITVIAGAMLALVMATIAGLDIWFTGRQGAARVLCGSVVALGLLAIPAGTWALSLRWPQIDDVSTDLVEPPDFTEAKDERAPDANSVEYPGERFATIQRAGYPDLKSLVLPRSADDAYELVLQALAKLKYKTTLELPPENDESSPGFIELSDHSLILGLVDDVVIRVLAEDQSARVDVRSASRYGQADFGRNAERVRAILKEVAARYEASAPNVASPQVAKKDDKVTLKPAKVRGPVSKANRRRPDLSRSDIRRGLGRKESPQGSYAGRVPGRPPERFDE</sequence>